<sequence length="906" mass="99607">MGPKRSPDSDLHPPSKLPKLEHHHHHQAPAATSPLQPARAAANTDFSGSVKKKLANSTRTGQACDRCKVRKIKCDGRPEGCSNCEQVGTPCETTDRITGRATRRGHAEQIETENQYLRSHVAELQAQLKEMGVEPRPAPAYGAYAPTPSMQWASLPSATSSSGMQSGWPDAAQRRTSASPLPGYTPASALDNFGPLPSFKDQGSVGDNYLGVSSTDTLLSHIKGTSLSIFGHEVDVTDYVDGEEDYDASVMSYNSFLNIGLGETHVDPVELPPYQTLFEYTNWYMRSLNPYTMLLHKPAFLQLVWRFGNDDTFIPSSAETVQVHMMLATLKYQISVRNGQSHMMDESHAHYRYALTFLKDLWHGHSLQEVQAMSMICHHLRNFPKPGAAWMMISMTFLVAIELGLHRSVKAWGDTAGKMDKLEIEMRKRIFWTLHALATNLCGKLGRPMPISIGDIDVEFPEPMDDCMPEEEAGLAPFHRCSFQVGIQISKYTVWSLELFNSIYSIRQTPRGYEDNLKRLQAGIRQWKNEIPVELSDPLSASQDDYIFTLYLEYWHQEFQLLLHHPAVCRSTDPELINSNLDKCLAASHKMLQNCNEMMKIRSLDIPWINTVTFIASIFTTLFIYFQRKDQMSSVDMTKLRQDMDQWIAVIGECGHLLGSGSGLRDAIRKIVDNSLNAINDSIVKRTATESLARAALQAPQGAPQSGAMYNNGGFREQYPTTGVTTNPSLNVSAASYTGVSAAASFVYGNGTTTSLPQQSSSAFDQQIYATSDDAGMTPSHAAALAAAASGTTSQRSNEGYSGYGHNQVANNPRQAVYSANGVSSVSPDDWRSWTQTYTQQLAPPPGEYLNTATTLMALGGREGGSQGPGQDSQGGVDGTAMQGPGNFQWPGIAFPMAANSHVGRQ</sequence>
<feature type="compositionally biased region" description="Polar residues" evidence="3">
    <location>
        <begin position="154"/>
        <end position="165"/>
    </location>
</feature>
<evidence type="ECO:0000313" key="6">
    <source>
        <dbReference type="EMBL" id="PSN65099.1"/>
    </source>
</evidence>
<gene>
    <name evidence="6" type="ORF">BS50DRAFT_635912</name>
</gene>
<dbReference type="PANTHER" id="PTHR46910">
    <property type="entry name" value="TRANSCRIPTION FACTOR PDR1"/>
    <property type="match status" value="1"/>
</dbReference>
<dbReference type="Gene3D" id="4.10.240.10">
    <property type="entry name" value="Zn(2)-C6 fungal-type DNA-binding domain"/>
    <property type="match status" value="1"/>
</dbReference>
<dbReference type="InterPro" id="IPR050987">
    <property type="entry name" value="AtrR-like"/>
</dbReference>
<feature type="region of interest" description="Disordered" evidence="3">
    <location>
        <begin position="154"/>
        <end position="186"/>
    </location>
</feature>
<feature type="region of interest" description="Disordered" evidence="3">
    <location>
        <begin position="1"/>
        <end position="44"/>
    </location>
</feature>
<dbReference type="Proteomes" id="UP000240883">
    <property type="component" value="Unassembled WGS sequence"/>
</dbReference>
<evidence type="ECO:0000256" key="2">
    <source>
        <dbReference type="ARBA" id="ARBA00023242"/>
    </source>
</evidence>
<dbReference type="CDD" id="cd12148">
    <property type="entry name" value="fungal_TF_MHR"/>
    <property type="match status" value="1"/>
</dbReference>
<feature type="compositionally biased region" description="Basic and acidic residues" evidence="3">
    <location>
        <begin position="1"/>
        <end position="13"/>
    </location>
</feature>
<dbReference type="Pfam" id="PF04082">
    <property type="entry name" value="Fungal_trans"/>
    <property type="match status" value="1"/>
</dbReference>
<dbReference type="InterPro" id="IPR001138">
    <property type="entry name" value="Zn2Cys6_DnaBD"/>
</dbReference>
<keyword evidence="7" id="KW-1185">Reference proteome</keyword>
<dbReference type="PROSITE" id="PS00463">
    <property type="entry name" value="ZN2_CY6_FUNGAL_1"/>
    <property type="match status" value="1"/>
</dbReference>
<dbReference type="Pfam" id="PF00172">
    <property type="entry name" value="Zn_clus"/>
    <property type="match status" value="1"/>
</dbReference>
<feature type="domain" description="Zn(2)-C6 fungal-type" evidence="5">
    <location>
        <begin position="63"/>
        <end position="93"/>
    </location>
</feature>
<keyword evidence="4" id="KW-0812">Transmembrane</keyword>
<dbReference type="InterPro" id="IPR007219">
    <property type="entry name" value="XnlR_reg_dom"/>
</dbReference>
<reference evidence="6 7" key="1">
    <citation type="journal article" date="2018" name="Front. Microbiol.">
        <title>Genome-Wide Analysis of Corynespora cassiicola Leaf Fall Disease Putative Effectors.</title>
        <authorList>
            <person name="Lopez D."/>
            <person name="Ribeiro S."/>
            <person name="Label P."/>
            <person name="Fumanal B."/>
            <person name="Venisse J.S."/>
            <person name="Kohler A."/>
            <person name="de Oliveira R.R."/>
            <person name="Labutti K."/>
            <person name="Lipzen A."/>
            <person name="Lail K."/>
            <person name="Bauer D."/>
            <person name="Ohm R.A."/>
            <person name="Barry K.W."/>
            <person name="Spatafora J."/>
            <person name="Grigoriev I.V."/>
            <person name="Martin F.M."/>
            <person name="Pujade-Renaud V."/>
        </authorList>
    </citation>
    <scope>NUCLEOTIDE SEQUENCE [LARGE SCALE GENOMIC DNA]</scope>
    <source>
        <strain evidence="6 7">Philippines</strain>
    </source>
</reference>
<accession>A0A2T2NIB0</accession>
<dbReference type="InterPro" id="IPR036864">
    <property type="entry name" value="Zn2-C6_fun-type_DNA-bd_sf"/>
</dbReference>
<dbReference type="GO" id="GO:0006351">
    <property type="term" value="P:DNA-templated transcription"/>
    <property type="evidence" value="ECO:0007669"/>
    <property type="project" value="InterPro"/>
</dbReference>
<protein>
    <recommendedName>
        <fullName evidence="5">Zn(2)-C6 fungal-type domain-containing protein</fullName>
    </recommendedName>
</protein>
<dbReference type="STRING" id="1448308.A0A2T2NIB0"/>
<dbReference type="EMBL" id="KZ678137">
    <property type="protein sequence ID" value="PSN65099.1"/>
    <property type="molecule type" value="Genomic_DNA"/>
</dbReference>
<name>A0A2T2NIB0_CORCC</name>
<keyword evidence="4" id="KW-1133">Transmembrane helix</keyword>
<dbReference type="CDD" id="cd00067">
    <property type="entry name" value="GAL4"/>
    <property type="match status" value="1"/>
</dbReference>
<dbReference type="PANTHER" id="PTHR46910:SF4">
    <property type="entry name" value="ZN(2)-C6 FUNGAL-TYPE DOMAIN-CONTAINING PROTEIN"/>
    <property type="match status" value="1"/>
</dbReference>
<dbReference type="GO" id="GO:0003677">
    <property type="term" value="F:DNA binding"/>
    <property type="evidence" value="ECO:0007669"/>
    <property type="project" value="InterPro"/>
</dbReference>
<dbReference type="AlphaFoldDB" id="A0A2T2NIB0"/>
<dbReference type="SMART" id="SM00066">
    <property type="entry name" value="GAL4"/>
    <property type="match status" value="1"/>
</dbReference>
<dbReference type="PROSITE" id="PS50048">
    <property type="entry name" value="ZN2_CY6_FUNGAL_2"/>
    <property type="match status" value="1"/>
</dbReference>
<dbReference type="SMART" id="SM00906">
    <property type="entry name" value="Fungal_trans"/>
    <property type="match status" value="1"/>
</dbReference>
<dbReference type="SUPFAM" id="SSF57701">
    <property type="entry name" value="Zn2/Cys6 DNA-binding domain"/>
    <property type="match status" value="1"/>
</dbReference>
<evidence type="ECO:0000256" key="3">
    <source>
        <dbReference type="SAM" id="MobiDB-lite"/>
    </source>
</evidence>
<evidence type="ECO:0000256" key="4">
    <source>
        <dbReference type="SAM" id="Phobius"/>
    </source>
</evidence>
<keyword evidence="4" id="KW-0472">Membrane</keyword>
<dbReference type="OrthoDB" id="4456959at2759"/>
<feature type="transmembrane region" description="Helical" evidence="4">
    <location>
        <begin position="608"/>
        <end position="626"/>
    </location>
</feature>
<dbReference type="GO" id="GO:0000981">
    <property type="term" value="F:DNA-binding transcription factor activity, RNA polymerase II-specific"/>
    <property type="evidence" value="ECO:0007669"/>
    <property type="project" value="InterPro"/>
</dbReference>
<proteinExistence type="predicted"/>
<dbReference type="GO" id="GO:0008270">
    <property type="term" value="F:zinc ion binding"/>
    <property type="evidence" value="ECO:0007669"/>
    <property type="project" value="InterPro"/>
</dbReference>
<evidence type="ECO:0000259" key="5">
    <source>
        <dbReference type="PROSITE" id="PS50048"/>
    </source>
</evidence>
<organism evidence="6 7">
    <name type="scientific">Corynespora cassiicola Philippines</name>
    <dbReference type="NCBI Taxonomy" id="1448308"/>
    <lineage>
        <taxon>Eukaryota</taxon>
        <taxon>Fungi</taxon>
        <taxon>Dikarya</taxon>
        <taxon>Ascomycota</taxon>
        <taxon>Pezizomycotina</taxon>
        <taxon>Dothideomycetes</taxon>
        <taxon>Pleosporomycetidae</taxon>
        <taxon>Pleosporales</taxon>
        <taxon>Corynesporascaceae</taxon>
        <taxon>Corynespora</taxon>
    </lineage>
</organism>
<keyword evidence="2" id="KW-0539">Nucleus</keyword>
<evidence type="ECO:0000256" key="1">
    <source>
        <dbReference type="ARBA" id="ARBA00022723"/>
    </source>
</evidence>
<evidence type="ECO:0000313" key="7">
    <source>
        <dbReference type="Proteomes" id="UP000240883"/>
    </source>
</evidence>
<keyword evidence="1" id="KW-0479">Metal-binding</keyword>
<feature type="region of interest" description="Disordered" evidence="3">
    <location>
        <begin position="860"/>
        <end position="893"/>
    </location>
</feature>